<dbReference type="RefSeq" id="WP_167994428.1">
    <property type="nucleotide sequence ID" value="NZ_JAATJL010000001.1"/>
</dbReference>
<protein>
    <recommendedName>
        <fullName evidence="1">Knr4/Smi1-like domain-containing protein</fullName>
    </recommendedName>
</protein>
<keyword evidence="3" id="KW-1185">Reference proteome</keyword>
<dbReference type="InterPro" id="IPR018958">
    <property type="entry name" value="Knr4/Smi1-like_dom"/>
</dbReference>
<dbReference type="SUPFAM" id="SSF160631">
    <property type="entry name" value="SMI1/KNR4-like"/>
    <property type="match status" value="1"/>
</dbReference>
<evidence type="ECO:0000313" key="2">
    <source>
        <dbReference type="EMBL" id="NJC23315.1"/>
    </source>
</evidence>
<proteinExistence type="predicted"/>
<reference evidence="2 3" key="1">
    <citation type="submission" date="2020-03" db="EMBL/GenBank/DDBJ databases">
        <title>Sequencing the genomes of 1000 actinobacteria strains.</title>
        <authorList>
            <person name="Klenk H.-P."/>
        </authorList>
    </citation>
    <scope>NUCLEOTIDE SEQUENCE [LARGE SCALE GENOMIC DNA]</scope>
    <source>
        <strain evidence="2 3">DSM 16403</strain>
    </source>
</reference>
<evidence type="ECO:0000259" key="1">
    <source>
        <dbReference type="SMART" id="SM00860"/>
    </source>
</evidence>
<accession>A0A846RUK1</accession>
<sequence length="142" mass="16848">MTELFLDKFRALVPTYFDEPWVAEDGLSENELAEMRQDQDFPLPLALREFYLAVGAAEDIMEAFHYVWDPDELEIEDGYLLFMEDVDEKFVWGIRADQLSVPDPIVWRRNNARASWKNEEGTFSEFMLDMFEWVFEDDVEAE</sequence>
<dbReference type="AlphaFoldDB" id="A0A846RUK1"/>
<dbReference type="EMBL" id="JAATJL010000001">
    <property type="protein sequence ID" value="NJC23315.1"/>
    <property type="molecule type" value="Genomic_DNA"/>
</dbReference>
<dbReference type="SMART" id="SM00860">
    <property type="entry name" value="SMI1_KNR4"/>
    <property type="match status" value="1"/>
</dbReference>
<dbReference type="InterPro" id="IPR037883">
    <property type="entry name" value="Knr4/Smi1-like_sf"/>
</dbReference>
<organism evidence="2 3">
    <name type="scientific">Arthrobacter pigmenti</name>
    <dbReference type="NCBI Taxonomy" id="271432"/>
    <lineage>
        <taxon>Bacteria</taxon>
        <taxon>Bacillati</taxon>
        <taxon>Actinomycetota</taxon>
        <taxon>Actinomycetes</taxon>
        <taxon>Micrococcales</taxon>
        <taxon>Micrococcaceae</taxon>
        <taxon>Arthrobacter</taxon>
    </lineage>
</organism>
<comment type="caution">
    <text evidence="2">The sequence shown here is derived from an EMBL/GenBank/DDBJ whole genome shotgun (WGS) entry which is preliminary data.</text>
</comment>
<evidence type="ECO:0000313" key="3">
    <source>
        <dbReference type="Proteomes" id="UP000547458"/>
    </source>
</evidence>
<feature type="domain" description="Knr4/Smi1-like" evidence="1">
    <location>
        <begin position="26"/>
        <end position="129"/>
    </location>
</feature>
<gene>
    <name evidence="2" type="ORF">BJ994_002391</name>
</gene>
<dbReference type="Proteomes" id="UP000547458">
    <property type="component" value="Unassembled WGS sequence"/>
</dbReference>
<name>A0A846RUK1_9MICC</name>